<dbReference type="RefSeq" id="WP_154418371.1">
    <property type="nucleotide sequence ID" value="NZ_CALXOB010000040.1"/>
</dbReference>
<evidence type="ECO:0000256" key="3">
    <source>
        <dbReference type="ARBA" id="ARBA00023163"/>
    </source>
</evidence>
<dbReference type="SMART" id="SM00345">
    <property type="entry name" value="HTH_GNTR"/>
    <property type="match status" value="1"/>
</dbReference>
<sequence>METPVYKRLGETIRRRINEGVYPLGSQLPTELEMVNEFNVSRMTVSKGLTELIEAGIIKRIRGKGTFVCSQKFEAIDSKSEIPVIKCILPGAIYEQSFASNALLQGVCAELKNTPYQTGIAFCGNEDEILAELGKAESDNCAGYILWPRESKRFCEAVGKLQAAGFPLILLDSFFPEYQGEFIGTDNFAGAETAVDCLVAHGHRRIGYLTLTPDRSSLAERLAGFIAASTRHCLTFDPRLVEVIPNDPQLPTEKIPAHRSEFLREAFKRMLALPEAERPTALFTSHDFIAIELFRIAAETGVKIPGQLSLIGFDNIDCSGWLPVPLTTVAHDFAGMGRLAARLMVSGFGRNRELPPLPEGTAPRYRVRPTLIERKSVRTLSQP</sequence>
<feature type="domain" description="HTH gntR-type" evidence="4">
    <location>
        <begin position="3"/>
        <end position="71"/>
    </location>
</feature>
<dbReference type="FunFam" id="1.10.10.10:FF:000079">
    <property type="entry name" value="GntR family transcriptional regulator"/>
    <property type="match status" value="1"/>
</dbReference>
<name>A0A844G197_9BACT</name>
<proteinExistence type="predicted"/>
<dbReference type="GO" id="GO:0003700">
    <property type="term" value="F:DNA-binding transcription factor activity"/>
    <property type="evidence" value="ECO:0007669"/>
    <property type="project" value="InterPro"/>
</dbReference>
<evidence type="ECO:0000259" key="4">
    <source>
        <dbReference type="PROSITE" id="PS50949"/>
    </source>
</evidence>
<dbReference type="PANTHER" id="PTHR30146">
    <property type="entry name" value="LACI-RELATED TRANSCRIPTIONAL REPRESSOR"/>
    <property type="match status" value="1"/>
</dbReference>
<dbReference type="GO" id="GO:0000976">
    <property type="term" value="F:transcription cis-regulatory region binding"/>
    <property type="evidence" value="ECO:0007669"/>
    <property type="project" value="TreeGrafter"/>
</dbReference>
<protein>
    <submittedName>
        <fullName evidence="5">GntR family transcriptional regulator</fullName>
    </submittedName>
</protein>
<dbReference type="InterPro" id="IPR046335">
    <property type="entry name" value="LacI/GalR-like_sensor"/>
</dbReference>
<dbReference type="SUPFAM" id="SSF46785">
    <property type="entry name" value="Winged helix' DNA-binding domain"/>
    <property type="match status" value="1"/>
</dbReference>
<dbReference type="InterPro" id="IPR036388">
    <property type="entry name" value="WH-like_DNA-bd_sf"/>
</dbReference>
<dbReference type="CDD" id="cd06267">
    <property type="entry name" value="PBP1_LacI_sugar_binding-like"/>
    <property type="match status" value="1"/>
</dbReference>
<keyword evidence="6" id="KW-1185">Reference proteome</keyword>
<evidence type="ECO:0000313" key="5">
    <source>
        <dbReference type="EMBL" id="MST97450.1"/>
    </source>
</evidence>
<reference evidence="5 6" key="1">
    <citation type="submission" date="2019-08" db="EMBL/GenBank/DDBJ databases">
        <title>In-depth cultivation of the pig gut microbiome towards novel bacterial diversity and tailored functional studies.</title>
        <authorList>
            <person name="Wylensek D."/>
            <person name="Hitch T.C.A."/>
            <person name="Clavel T."/>
        </authorList>
    </citation>
    <scope>NUCLEOTIDE SEQUENCE [LARGE SCALE GENOMIC DNA]</scope>
    <source>
        <strain evidence="5 6">BBE-744-WT-12</strain>
    </source>
</reference>
<dbReference type="EMBL" id="VUNS01000010">
    <property type="protein sequence ID" value="MST97450.1"/>
    <property type="molecule type" value="Genomic_DNA"/>
</dbReference>
<dbReference type="SUPFAM" id="SSF53822">
    <property type="entry name" value="Periplasmic binding protein-like I"/>
    <property type="match status" value="1"/>
</dbReference>
<accession>A0A844G197</accession>
<dbReference type="Gene3D" id="3.40.50.2300">
    <property type="match status" value="2"/>
</dbReference>
<dbReference type="PRINTS" id="PR00035">
    <property type="entry name" value="HTHGNTR"/>
</dbReference>
<dbReference type="PROSITE" id="PS50949">
    <property type="entry name" value="HTH_GNTR"/>
    <property type="match status" value="1"/>
</dbReference>
<dbReference type="Pfam" id="PF13377">
    <property type="entry name" value="Peripla_BP_3"/>
    <property type="match status" value="1"/>
</dbReference>
<evidence type="ECO:0000313" key="6">
    <source>
        <dbReference type="Proteomes" id="UP000435649"/>
    </source>
</evidence>
<comment type="caution">
    <text evidence="5">The sequence shown here is derived from an EMBL/GenBank/DDBJ whole genome shotgun (WGS) entry which is preliminary data.</text>
</comment>
<dbReference type="Pfam" id="PF00392">
    <property type="entry name" value="GntR"/>
    <property type="match status" value="1"/>
</dbReference>
<dbReference type="Proteomes" id="UP000435649">
    <property type="component" value="Unassembled WGS sequence"/>
</dbReference>
<keyword evidence="1" id="KW-0805">Transcription regulation</keyword>
<dbReference type="InterPro" id="IPR036390">
    <property type="entry name" value="WH_DNA-bd_sf"/>
</dbReference>
<organism evidence="5 6">
    <name type="scientific">Victivallis lenta</name>
    <dbReference type="NCBI Taxonomy" id="2606640"/>
    <lineage>
        <taxon>Bacteria</taxon>
        <taxon>Pseudomonadati</taxon>
        <taxon>Lentisphaerota</taxon>
        <taxon>Lentisphaeria</taxon>
        <taxon>Victivallales</taxon>
        <taxon>Victivallaceae</taxon>
        <taxon>Victivallis</taxon>
    </lineage>
</organism>
<dbReference type="CDD" id="cd07377">
    <property type="entry name" value="WHTH_GntR"/>
    <property type="match status" value="1"/>
</dbReference>
<gene>
    <name evidence="5" type="ORF">FYJ85_10400</name>
</gene>
<keyword evidence="3" id="KW-0804">Transcription</keyword>
<evidence type="ECO:0000256" key="2">
    <source>
        <dbReference type="ARBA" id="ARBA00023125"/>
    </source>
</evidence>
<dbReference type="Gene3D" id="1.10.10.10">
    <property type="entry name" value="Winged helix-like DNA-binding domain superfamily/Winged helix DNA-binding domain"/>
    <property type="match status" value="1"/>
</dbReference>
<dbReference type="AlphaFoldDB" id="A0A844G197"/>
<dbReference type="InterPro" id="IPR028082">
    <property type="entry name" value="Peripla_BP_I"/>
</dbReference>
<dbReference type="PANTHER" id="PTHR30146:SF109">
    <property type="entry name" value="HTH-TYPE TRANSCRIPTIONAL REGULATOR GALS"/>
    <property type="match status" value="1"/>
</dbReference>
<evidence type="ECO:0000256" key="1">
    <source>
        <dbReference type="ARBA" id="ARBA00023015"/>
    </source>
</evidence>
<dbReference type="InterPro" id="IPR000524">
    <property type="entry name" value="Tscrpt_reg_HTH_GntR"/>
</dbReference>
<keyword evidence="2" id="KW-0238">DNA-binding</keyword>